<keyword evidence="17" id="KW-1185">Reference proteome</keyword>
<proteinExistence type="inferred from homology"/>
<dbReference type="GO" id="GO:0005789">
    <property type="term" value="C:endoplasmic reticulum membrane"/>
    <property type="evidence" value="ECO:0007669"/>
    <property type="project" value="UniProtKB-SubCell"/>
</dbReference>
<reference evidence="16 17" key="1">
    <citation type="journal article" date="2024" name="Nat. Commun.">
        <title>Phylogenomics reveals the evolutionary origins of lichenization in chlorophyte algae.</title>
        <authorList>
            <person name="Puginier C."/>
            <person name="Libourel C."/>
            <person name="Otte J."/>
            <person name="Skaloud P."/>
            <person name="Haon M."/>
            <person name="Grisel S."/>
            <person name="Petersen M."/>
            <person name="Berrin J.G."/>
            <person name="Delaux P.M."/>
            <person name="Dal Grande F."/>
            <person name="Keller J."/>
        </authorList>
    </citation>
    <scope>NUCLEOTIDE SEQUENCE [LARGE SCALE GENOMIC DNA]</scope>
    <source>
        <strain evidence="16 17">SAG 2145</strain>
    </source>
</reference>
<dbReference type="PANTHER" id="PTHR12613:SF0">
    <property type="entry name" value="ERO1-LIKE PROTEIN"/>
    <property type="match status" value="1"/>
</dbReference>
<keyword evidence="5" id="KW-0813">Transport</keyword>
<evidence type="ECO:0000256" key="12">
    <source>
        <dbReference type="ARBA" id="ARBA00023136"/>
    </source>
</evidence>
<comment type="subcellular location">
    <subcellularLocation>
        <location evidence="2">Endoplasmic reticulum membrane</location>
        <topology evidence="2">Peripheral membrane protein</topology>
        <orientation evidence="2">Lumenal side</orientation>
    </subcellularLocation>
</comment>
<dbReference type="InterPro" id="IPR037192">
    <property type="entry name" value="ERO1-like_sf"/>
</dbReference>
<dbReference type="GO" id="GO:0071949">
    <property type="term" value="F:FAD binding"/>
    <property type="evidence" value="ECO:0007669"/>
    <property type="project" value="InterPro"/>
</dbReference>
<comment type="subunit">
    <text evidence="4">May function both as a monomer and a homodimer.</text>
</comment>
<dbReference type="PANTHER" id="PTHR12613">
    <property type="entry name" value="ERO1-RELATED"/>
    <property type="match status" value="1"/>
</dbReference>
<dbReference type="Proteomes" id="UP001438707">
    <property type="component" value="Unassembled WGS sequence"/>
</dbReference>
<evidence type="ECO:0000256" key="9">
    <source>
        <dbReference type="ARBA" id="ARBA00022827"/>
    </source>
</evidence>
<evidence type="ECO:0000256" key="10">
    <source>
        <dbReference type="ARBA" id="ARBA00022982"/>
    </source>
</evidence>
<evidence type="ECO:0000256" key="7">
    <source>
        <dbReference type="ARBA" id="ARBA00022729"/>
    </source>
</evidence>
<comment type="similarity">
    <text evidence="3">Belongs to the EROs family.</text>
</comment>
<protein>
    <recommendedName>
        <fullName evidence="18">Endoplasmic reticulum oxidoreductin-1</fullName>
    </recommendedName>
</protein>
<dbReference type="GO" id="GO:0015035">
    <property type="term" value="F:protein-disulfide reductase activity"/>
    <property type="evidence" value="ECO:0007669"/>
    <property type="project" value="InterPro"/>
</dbReference>
<dbReference type="InterPro" id="IPR007266">
    <property type="entry name" value="Ero1"/>
</dbReference>
<evidence type="ECO:0000256" key="1">
    <source>
        <dbReference type="ARBA" id="ARBA00001974"/>
    </source>
</evidence>
<evidence type="ECO:0008006" key="18">
    <source>
        <dbReference type="Google" id="ProtNLM"/>
    </source>
</evidence>
<keyword evidence="12" id="KW-0472">Membrane</keyword>
<evidence type="ECO:0000256" key="5">
    <source>
        <dbReference type="ARBA" id="ARBA00022448"/>
    </source>
</evidence>
<evidence type="ECO:0000256" key="13">
    <source>
        <dbReference type="ARBA" id="ARBA00023157"/>
    </source>
</evidence>
<keyword evidence="7" id="KW-0732">Signal</keyword>
<dbReference type="Pfam" id="PF04137">
    <property type="entry name" value="ERO1"/>
    <property type="match status" value="1"/>
</dbReference>
<dbReference type="AlphaFoldDB" id="A0AAW1QVL2"/>
<keyword evidence="14" id="KW-0325">Glycoprotein</keyword>
<sequence length="471" mass="52449">MTKHWAATLTVLTAAICITWGSWSSNFFSNTKYLQQVHFTGIELPEALRWHAAERNDTAETFARLESDANVPDDDGHLQQCGLHGQVQDCGCDYNSVNRLNAKHLNPVLSRLVQTPFFRYFKESASCSGSTSMVEAESAVKRESNPATNEQLGQISNWRGFNNPWLPDDDQAVDFSYVNLVENPERYTGYKGEHPHRVWNQIYSHSCFQGMTNASECTEQRVFYKLISGMHASISAHIAADYLLDEANGTWGPSLEEFERRLGTPATKSHLENLYFAYLFVLRAVMKAGPALEQADLTSGLPVEDKLTRQLMDQLVTTTFLKQACPLPFDEAQLWKGEGAQDLQAQLRSGFHDITRVMDCVGCEKCKLWGKLQLLGIATSLKVLFTPESCSMAGEDMTHPMLERNEVIALINLLERLSHSIEIVKDMYQQLALGSNPAASSTSSSSSSSSSSEVASPNFLQSLTGQLHETL</sequence>
<comment type="cofactor">
    <cofactor evidence="1">
        <name>FAD</name>
        <dbReference type="ChEBI" id="CHEBI:57692"/>
    </cofactor>
</comment>
<dbReference type="GO" id="GO:0016972">
    <property type="term" value="F:thiol oxidase activity"/>
    <property type="evidence" value="ECO:0007669"/>
    <property type="project" value="InterPro"/>
</dbReference>
<dbReference type="GO" id="GO:0034975">
    <property type="term" value="P:protein folding in endoplasmic reticulum"/>
    <property type="evidence" value="ECO:0007669"/>
    <property type="project" value="InterPro"/>
</dbReference>
<evidence type="ECO:0000256" key="4">
    <source>
        <dbReference type="ARBA" id="ARBA00011802"/>
    </source>
</evidence>
<evidence type="ECO:0000256" key="2">
    <source>
        <dbReference type="ARBA" id="ARBA00004367"/>
    </source>
</evidence>
<keyword evidence="10" id="KW-0249">Electron transport</keyword>
<keyword evidence="6" id="KW-0285">Flavoprotein</keyword>
<evidence type="ECO:0000256" key="11">
    <source>
        <dbReference type="ARBA" id="ARBA00023002"/>
    </source>
</evidence>
<accession>A0AAW1QVL2</accession>
<evidence type="ECO:0000313" key="17">
    <source>
        <dbReference type="Proteomes" id="UP001438707"/>
    </source>
</evidence>
<evidence type="ECO:0000256" key="6">
    <source>
        <dbReference type="ARBA" id="ARBA00022630"/>
    </source>
</evidence>
<dbReference type="EMBL" id="JALJOS010000024">
    <property type="protein sequence ID" value="KAK9825570.1"/>
    <property type="molecule type" value="Genomic_DNA"/>
</dbReference>
<keyword evidence="11" id="KW-0560">Oxidoreductase</keyword>
<keyword evidence="15" id="KW-0676">Redox-active center</keyword>
<evidence type="ECO:0000256" key="14">
    <source>
        <dbReference type="ARBA" id="ARBA00023180"/>
    </source>
</evidence>
<comment type="caution">
    <text evidence="16">The sequence shown here is derived from an EMBL/GenBank/DDBJ whole genome shotgun (WGS) entry which is preliminary data.</text>
</comment>
<gene>
    <name evidence="16" type="ORF">WJX74_006965</name>
</gene>
<keyword evidence="9" id="KW-0274">FAD</keyword>
<keyword evidence="8" id="KW-0256">Endoplasmic reticulum</keyword>
<keyword evidence="13" id="KW-1015">Disulfide bond</keyword>
<name>A0AAW1QVL2_9CHLO</name>
<evidence type="ECO:0000256" key="15">
    <source>
        <dbReference type="ARBA" id="ARBA00023284"/>
    </source>
</evidence>
<evidence type="ECO:0000313" key="16">
    <source>
        <dbReference type="EMBL" id="KAK9825570.1"/>
    </source>
</evidence>
<dbReference type="SUPFAM" id="SSF110019">
    <property type="entry name" value="ERO1-like"/>
    <property type="match status" value="1"/>
</dbReference>
<evidence type="ECO:0000256" key="3">
    <source>
        <dbReference type="ARBA" id="ARBA00008277"/>
    </source>
</evidence>
<evidence type="ECO:0000256" key="8">
    <source>
        <dbReference type="ARBA" id="ARBA00022824"/>
    </source>
</evidence>
<organism evidence="16 17">
    <name type="scientific">Apatococcus lobatus</name>
    <dbReference type="NCBI Taxonomy" id="904363"/>
    <lineage>
        <taxon>Eukaryota</taxon>
        <taxon>Viridiplantae</taxon>
        <taxon>Chlorophyta</taxon>
        <taxon>core chlorophytes</taxon>
        <taxon>Trebouxiophyceae</taxon>
        <taxon>Chlorellales</taxon>
        <taxon>Chlorellaceae</taxon>
        <taxon>Apatococcus</taxon>
    </lineage>
</organism>